<evidence type="ECO:0000313" key="1">
    <source>
        <dbReference type="EMBL" id="SNV35046.1"/>
    </source>
</evidence>
<protein>
    <submittedName>
        <fullName evidence="1">Uncharacterized protein</fullName>
    </submittedName>
</protein>
<reference evidence="1 2" key="1">
    <citation type="submission" date="2017-06" db="EMBL/GenBank/DDBJ databases">
        <authorList>
            <consortium name="Pathogen Informatics"/>
        </authorList>
    </citation>
    <scope>NUCLEOTIDE SEQUENCE [LARGE SCALE GENOMIC DNA]</scope>
    <source>
        <strain evidence="1 2">NCTC11291</strain>
    </source>
</reference>
<dbReference type="KEGG" id="saco:SAME_00433"/>
<dbReference type="RefSeq" id="WP_029691163.1">
    <property type="nucleotide sequence ID" value="NZ_LT906454.1"/>
</dbReference>
<dbReference type="GeneID" id="301156711"/>
<gene>
    <name evidence="1" type="ORF">SAMEA4504048_00433</name>
</gene>
<organism evidence="1 2">
    <name type="scientific">Streptococcus acidominimus</name>
    <dbReference type="NCBI Taxonomy" id="1326"/>
    <lineage>
        <taxon>Bacteria</taxon>
        <taxon>Bacillati</taxon>
        <taxon>Bacillota</taxon>
        <taxon>Bacilli</taxon>
        <taxon>Lactobacillales</taxon>
        <taxon>Streptococcaceae</taxon>
        <taxon>Streptococcus</taxon>
    </lineage>
</organism>
<proteinExistence type="predicted"/>
<dbReference type="EMBL" id="LT906454">
    <property type="protein sequence ID" value="SNV35046.1"/>
    <property type="molecule type" value="Genomic_DNA"/>
</dbReference>
<accession>A0A239WLL8</accession>
<dbReference type="OrthoDB" id="2354703at2"/>
<sequence length="252" mass="30318">MEVHYLVTGEEELKNYQKFFQKHQLKLEDFQAFLRKHYALEESPQILLLSNLVGATSIIRDITIPAYTNDMRMVMTPEKDVWKTIYLAQLDDYPNDDTIAIKEYYNRLSENHLLQIIGHELTHWSELFEDDFDDYDSFIWFEEGMVEYLSRKYFLTEMEFQAEKECNRTLVSLFQAKYGWHSLNDFGKETYDGNYASIFYEYWRSFLTVDQLISNLGSEKEVFSVYHQWLETNHSKPLLDWLIENGFLEKEF</sequence>
<name>A0A239WLL8_STRAI</name>
<dbReference type="Proteomes" id="UP000215144">
    <property type="component" value="Chromosome 1"/>
</dbReference>
<evidence type="ECO:0000313" key="2">
    <source>
        <dbReference type="Proteomes" id="UP000215144"/>
    </source>
</evidence>
<dbReference type="AlphaFoldDB" id="A0A239WLL8"/>